<organism evidence="6 7">
    <name type="scientific">Choristoneura murinana nucleopolyhedrovirus</name>
    <dbReference type="NCBI Taxonomy" id="1987479"/>
    <lineage>
        <taxon>Viruses</taxon>
        <taxon>Viruses incertae sedis</taxon>
        <taxon>Naldaviricetes</taxon>
        <taxon>Lefavirales</taxon>
        <taxon>Baculoviridae</taxon>
        <taxon>Alphabaculovirus</taxon>
        <taxon>Alphabaculovirus chomurinanae</taxon>
    </lineage>
</organism>
<dbReference type="PROSITE" id="PS00293">
    <property type="entry name" value="PCNA_2"/>
    <property type="match status" value="1"/>
</dbReference>
<dbReference type="GO" id="GO:0030337">
    <property type="term" value="F:DNA polymerase processivity factor activity"/>
    <property type="evidence" value="ECO:0007669"/>
    <property type="project" value="InterPro"/>
</dbReference>
<dbReference type="SUPFAM" id="SSF55979">
    <property type="entry name" value="DNA clamp"/>
    <property type="match status" value="2"/>
</dbReference>
<dbReference type="GO" id="GO:0006272">
    <property type="term" value="P:leading strand elongation"/>
    <property type="evidence" value="ECO:0007669"/>
    <property type="project" value="TreeGrafter"/>
</dbReference>
<dbReference type="InterPro" id="IPR022649">
    <property type="entry name" value="Pr_cel_nuc_antig_C"/>
</dbReference>
<dbReference type="GO" id="GO:0006298">
    <property type="term" value="P:mismatch repair"/>
    <property type="evidence" value="ECO:0007669"/>
    <property type="project" value="TreeGrafter"/>
</dbReference>
<dbReference type="GO" id="GO:0006275">
    <property type="term" value="P:regulation of DNA replication"/>
    <property type="evidence" value="ECO:0007669"/>
    <property type="project" value="InterPro"/>
</dbReference>
<evidence type="ECO:0000313" key="7">
    <source>
        <dbReference type="Proteomes" id="UP000203482"/>
    </source>
</evidence>
<feature type="domain" description="Proliferating cell nuclear antigen PCNA N-terminal" evidence="4">
    <location>
        <begin position="1"/>
        <end position="118"/>
    </location>
</feature>
<dbReference type="CDD" id="cd00577">
    <property type="entry name" value="PCNA"/>
    <property type="match status" value="1"/>
</dbReference>
<keyword evidence="2 3" id="KW-0238">DNA-binding</keyword>
<dbReference type="KEGG" id="vg:18126197"/>
<dbReference type="RefSeq" id="YP_008992193.1">
    <property type="nucleotide sequence ID" value="NC_023177.1"/>
</dbReference>
<comment type="similarity">
    <text evidence="1 3">Belongs to the PCNA family.</text>
</comment>
<evidence type="ECO:0000259" key="4">
    <source>
        <dbReference type="Pfam" id="PF00705"/>
    </source>
</evidence>
<dbReference type="PANTHER" id="PTHR11352:SF0">
    <property type="entry name" value="PROLIFERATING CELL NUCLEAR ANTIGEN"/>
    <property type="match status" value="1"/>
</dbReference>
<dbReference type="PANTHER" id="PTHR11352">
    <property type="entry name" value="PROLIFERATING CELL NUCLEAR ANTIGEN"/>
    <property type="match status" value="1"/>
</dbReference>
<feature type="domain" description="Proliferating cell nuclear antigen PCNA C-terminal" evidence="5">
    <location>
        <begin position="124"/>
        <end position="239"/>
    </location>
</feature>
<dbReference type="Pfam" id="PF00705">
    <property type="entry name" value="PCNA_N"/>
    <property type="match status" value="1"/>
</dbReference>
<dbReference type="EMBL" id="KF894742">
    <property type="protein sequence ID" value="AHD25587.1"/>
    <property type="molecule type" value="Genomic_DNA"/>
</dbReference>
<dbReference type="InterPro" id="IPR022659">
    <property type="entry name" value="Pr_cel_nuc_antig_CS"/>
</dbReference>
<protein>
    <submittedName>
        <fullName evidence="6">Pcna</fullName>
    </submittedName>
</protein>
<evidence type="ECO:0000313" key="6">
    <source>
        <dbReference type="EMBL" id="AHD25587.1"/>
    </source>
</evidence>
<keyword evidence="3" id="KW-0235">DNA replication</keyword>
<dbReference type="InterPro" id="IPR000730">
    <property type="entry name" value="Pr_cel_nuc_antig"/>
</dbReference>
<proteinExistence type="inferred from homology"/>
<keyword evidence="7" id="KW-1185">Reference proteome</keyword>
<dbReference type="GO" id="GO:0019985">
    <property type="term" value="P:translesion synthesis"/>
    <property type="evidence" value="ECO:0007669"/>
    <property type="project" value="TreeGrafter"/>
</dbReference>
<accession>V9XPY6</accession>
<evidence type="ECO:0000256" key="3">
    <source>
        <dbReference type="RuleBase" id="RU003671"/>
    </source>
</evidence>
<evidence type="ECO:0000256" key="2">
    <source>
        <dbReference type="ARBA" id="ARBA00023125"/>
    </source>
</evidence>
<dbReference type="Gene3D" id="3.70.10.10">
    <property type="match status" value="1"/>
</dbReference>
<dbReference type="OrthoDB" id="8431at10239"/>
<sequence length="249" mass="27310">MEAVFATAGAFRNIVDALCGILSHATFDCDAKGVSMQGMDAERVALVELRLNCAGFARYKCERKVSFSVPVRGLLKIVHTADPREKLAMRACARDDRLHFEFESAQRAVACALAQISLDVERLGVPDNEHDCVLAVCSDEYAKVCRDLMRLGAASVEVSCGAAGLRFTADASDSVRASVLLRAPPQRQLTQVFACSYLNAFARAWTLSKHVDVCMTADMPLRLRFCIGQLGTLNLYLAPQMRIDVRDSQ</sequence>
<dbReference type="GeneID" id="18126197"/>
<dbReference type="PROSITE" id="PS01251">
    <property type="entry name" value="PCNA_1"/>
    <property type="match status" value="1"/>
</dbReference>
<dbReference type="PRINTS" id="PR00339">
    <property type="entry name" value="PCNACYCLIN"/>
</dbReference>
<gene>
    <name evidence="6" type="ORF">chmu101</name>
</gene>
<dbReference type="InterPro" id="IPR022648">
    <property type="entry name" value="Pr_cel_nuc_antig_N"/>
</dbReference>
<evidence type="ECO:0000256" key="1">
    <source>
        <dbReference type="ARBA" id="ARBA00010462"/>
    </source>
</evidence>
<dbReference type="Proteomes" id="UP000203482">
    <property type="component" value="Segment"/>
</dbReference>
<reference evidence="6 7" key="1">
    <citation type="journal article" date="2014" name="Genome Announc.">
        <title>Genome Sequence of an Alphabaculovirus Isolated from Choristoneura murinana.</title>
        <authorList>
            <person name="Rohrmann G.F."/>
            <person name="Erlandson M.A."/>
            <person name="Theilmann D.A."/>
        </authorList>
    </citation>
    <scope>NUCLEOTIDE SEQUENCE [LARGE SCALE GENOMIC DNA]</scope>
    <source>
        <strain evidence="6 7">Darmstadt</strain>
    </source>
</reference>
<dbReference type="InterPro" id="IPR046938">
    <property type="entry name" value="DNA_clamp_sf"/>
</dbReference>
<dbReference type="Pfam" id="PF02747">
    <property type="entry name" value="PCNA_C"/>
    <property type="match status" value="1"/>
</dbReference>
<evidence type="ECO:0000259" key="5">
    <source>
        <dbReference type="Pfam" id="PF02747"/>
    </source>
</evidence>
<dbReference type="NCBIfam" id="TIGR00590">
    <property type="entry name" value="pcna"/>
    <property type="match status" value="1"/>
</dbReference>
<name>V9XPY6_9ABAC</name>
<dbReference type="GO" id="GO:0003677">
    <property type="term" value="F:DNA binding"/>
    <property type="evidence" value="ECO:0007669"/>
    <property type="project" value="UniProtKB-KW"/>
</dbReference>